<protein>
    <submittedName>
        <fullName evidence="2">Uncharacterized protein</fullName>
    </submittedName>
</protein>
<gene>
    <name evidence="2" type="ORF">CC1G_10770</name>
</gene>
<organism evidence="2 3">
    <name type="scientific">Coprinopsis cinerea (strain Okayama-7 / 130 / ATCC MYA-4618 / FGSC 9003)</name>
    <name type="common">Inky cap fungus</name>
    <name type="synonym">Hormographiella aspergillata</name>
    <dbReference type="NCBI Taxonomy" id="240176"/>
    <lineage>
        <taxon>Eukaryota</taxon>
        <taxon>Fungi</taxon>
        <taxon>Dikarya</taxon>
        <taxon>Basidiomycota</taxon>
        <taxon>Agaricomycotina</taxon>
        <taxon>Agaricomycetes</taxon>
        <taxon>Agaricomycetidae</taxon>
        <taxon>Agaricales</taxon>
        <taxon>Agaricineae</taxon>
        <taxon>Psathyrellaceae</taxon>
        <taxon>Coprinopsis</taxon>
    </lineage>
</organism>
<dbReference type="GeneID" id="6015120"/>
<accession>A8P3D6</accession>
<evidence type="ECO:0000313" key="3">
    <source>
        <dbReference type="Proteomes" id="UP000001861"/>
    </source>
</evidence>
<name>A8P3D6_COPC7</name>
<dbReference type="AlphaFoldDB" id="A8P3D6"/>
<feature type="compositionally biased region" description="Polar residues" evidence="1">
    <location>
        <begin position="10"/>
        <end position="20"/>
    </location>
</feature>
<feature type="region of interest" description="Disordered" evidence="1">
    <location>
        <begin position="1"/>
        <end position="20"/>
    </location>
</feature>
<evidence type="ECO:0000313" key="2">
    <source>
        <dbReference type="EMBL" id="EAU83329.1"/>
    </source>
</evidence>
<keyword evidence="3" id="KW-1185">Reference proteome</keyword>
<dbReference type="VEuPathDB" id="FungiDB:CC1G_10770"/>
<proteinExistence type="predicted"/>
<comment type="caution">
    <text evidence="2">The sequence shown here is derived from an EMBL/GenBank/DDBJ whole genome shotgun (WGS) entry which is preliminary data.</text>
</comment>
<dbReference type="EMBL" id="AACS02000004">
    <property type="protein sequence ID" value="EAU83329.1"/>
    <property type="molecule type" value="Genomic_DNA"/>
</dbReference>
<reference evidence="2 3" key="1">
    <citation type="journal article" date="2010" name="Proc. Natl. Acad. Sci. U.S.A.">
        <title>Insights into evolution of multicellular fungi from the assembled chromosomes of the mushroom Coprinopsis cinerea (Coprinus cinereus).</title>
        <authorList>
            <person name="Stajich J.E."/>
            <person name="Wilke S.K."/>
            <person name="Ahren D."/>
            <person name="Au C.H."/>
            <person name="Birren B.W."/>
            <person name="Borodovsky M."/>
            <person name="Burns C."/>
            <person name="Canback B."/>
            <person name="Casselton L.A."/>
            <person name="Cheng C.K."/>
            <person name="Deng J."/>
            <person name="Dietrich F.S."/>
            <person name="Fargo D.C."/>
            <person name="Farman M.L."/>
            <person name="Gathman A.C."/>
            <person name="Goldberg J."/>
            <person name="Guigo R."/>
            <person name="Hoegger P.J."/>
            <person name="Hooker J.B."/>
            <person name="Huggins A."/>
            <person name="James T.Y."/>
            <person name="Kamada T."/>
            <person name="Kilaru S."/>
            <person name="Kodira C."/>
            <person name="Kues U."/>
            <person name="Kupfer D."/>
            <person name="Kwan H.S."/>
            <person name="Lomsadze A."/>
            <person name="Li W."/>
            <person name="Lilly W.W."/>
            <person name="Ma L.J."/>
            <person name="Mackey A.J."/>
            <person name="Manning G."/>
            <person name="Martin F."/>
            <person name="Muraguchi H."/>
            <person name="Natvig D.O."/>
            <person name="Palmerini H."/>
            <person name="Ramesh M.A."/>
            <person name="Rehmeyer C.J."/>
            <person name="Roe B.A."/>
            <person name="Shenoy N."/>
            <person name="Stanke M."/>
            <person name="Ter-Hovhannisyan V."/>
            <person name="Tunlid A."/>
            <person name="Velagapudi R."/>
            <person name="Vision T.J."/>
            <person name="Zeng Q."/>
            <person name="Zolan M.E."/>
            <person name="Pukkila P.J."/>
        </authorList>
    </citation>
    <scope>NUCLEOTIDE SEQUENCE [LARGE SCALE GENOMIC DNA]</scope>
    <source>
        <strain evidence="3">Okayama-7 / 130 / ATCC MYA-4618 / FGSC 9003</strain>
    </source>
</reference>
<dbReference type="RefSeq" id="XP_001838528.1">
    <property type="nucleotide sequence ID" value="XM_001838476.1"/>
</dbReference>
<sequence length="150" mass="17260">MSKRPRREGNTSSIVTSTHGQIRVTVRTEVDVNVPGGYDGEEKEVMERILDVIVVDHERLRLDTDRALDAMVDLSDKWNRLEDKLEEIHGDKYEESLVNYPQEVNLAMEELREALKTVREKVGANGDWIRLSQARLIRTNKEESVVSVED</sequence>
<dbReference type="InParanoid" id="A8P3D6"/>
<evidence type="ECO:0000256" key="1">
    <source>
        <dbReference type="SAM" id="MobiDB-lite"/>
    </source>
</evidence>
<dbReference type="Proteomes" id="UP000001861">
    <property type="component" value="Unassembled WGS sequence"/>
</dbReference>
<dbReference type="KEGG" id="cci:CC1G_10770"/>